<keyword evidence="4" id="KW-1185">Reference proteome</keyword>
<sequence>MEFTPNLIPFLLPTASSAQQKVMSASPLSGGNTSSSLTGDNTVFGAFGSLLGYIGAEAVTTASFEDLLWPQRSLSNFTVSKVAWQALLMPMGGPMHKAALNVFDIVYRHGLLKGRQQGHMLGTAFFPELGWAYTMYSQGLHEEHTEPLRNCILARALCLLPMPELDQSSKSSNPGSVEGAISSPYRKMERVRSKVRVSHLTIAKATETDKRSSLPFVCEQHGTPGPRVLLGICVSELSAIGITIVVAALFHSPWALIWLVPLALRLLSAVFAVERESLVHLTSSTSATDPPCDFEVHCPQSEGNFLLISGPPTLVLQFARHYGHPKRDRLREVIQLFVVIMFGLLFPLQIVCSTIWMPVSLQNIWLCYQLYVVLAMLVSRYSGLGSGSTTSTALANALSKEGFTGREFNKSEHAILFGHTRNGPETLKRSGRGTYGQDEYPKYSIPAIPGRWELGSDARSTVGALPVHGTTWKIPRVDAEHVTVEKFQTVVQTMGEDGIEWAWSDIACIDQEDEVVKSDEVGRQASVFSRESTTFVWLSRLSKEILMNSMRPVSDAAGDWRLDRAAIEFFISGSPTIHQAILTILAEPWFSSLWTL</sequence>
<dbReference type="InterPro" id="IPR010730">
    <property type="entry name" value="HET"/>
</dbReference>
<accession>A0A423WKE8</accession>
<evidence type="ECO:0000259" key="2">
    <source>
        <dbReference type="Pfam" id="PF06985"/>
    </source>
</evidence>
<dbReference type="AlphaFoldDB" id="A0A423WKE8"/>
<evidence type="ECO:0000313" key="4">
    <source>
        <dbReference type="Proteomes" id="UP000283895"/>
    </source>
</evidence>
<evidence type="ECO:0000256" key="1">
    <source>
        <dbReference type="SAM" id="Phobius"/>
    </source>
</evidence>
<feature type="domain" description="Heterokaryon incompatibility" evidence="2">
    <location>
        <begin position="482"/>
        <end position="596"/>
    </location>
</feature>
<keyword evidence="1" id="KW-1133">Transmembrane helix</keyword>
<name>A0A423WKE8_9PEZI</name>
<comment type="caution">
    <text evidence="3">The sequence shown here is derived from an EMBL/GenBank/DDBJ whole genome shotgun (WGS) entry which is preliminary data.</text>
</comment>
<dbReference type="Proteomes" id="UP000283895">
    <property type="component" value="Unassembled WGS sequence"/>
</dbReference>
<dbReference type="Pfam" id="PF06985">
    <property type="entry name" value="HET"/>
    <property type="match status" value="1"/>
</dbReference>
<reference evidence="3 4" key="1">
    <citation type="submission" date="2015-09" db="EMBL/GenBank/DDBJ databases">
        <title>Host preference determinants of Valsa canker pathogens revealed by comparative genomics.</title>
        <authorList>
            <person name="Yin Z."/>
            <person name="Huang L."/>
        </authorList>
    </citation>
    <scope>NUCLEOTIDE SEQUENCE [LARGE SCALE GENOMIC DNA]</scope>
    <source>
        <strain evidence="3 4">03-1</strain>
    </source>
</reference>
<dbReference type="EMBL" id="LKEA01000015">
    <property type="protein sequence ID" value="ROW03790.1"/>
    <property type="molecule type" value="Genomic_DNA"/>
</dbReference>
<dbReference type="OrthoDB" id="5295335at2759"/>
<protein>
    <recommendedName>
        <fullName evidence="2">Heterokaryon incompatibility domain-containing protein</fullName>
    </recommendedName>
</protein>
<keyword evidence="1" id="KW-0812">Transmembrane</keyword>
<keyword evidence="1" id="KW-0472">Membrane</keyword>
<proteinExistence type="predicted"/>
<feature type="transmembrane region" description="Helical" evidence="1">
    <location>
        <begin position="336"/>
        <end position="357"/>
    </location>
</feature>
<gene>
    <name evidence="3" type="ORF">VMCG_05395</name>
</gene>
<evidence type="ECO:0000313" key="3">
    <source>
        <dbReference type="EMBL" id="ROW03790.1"/>
    </source>
</evidence>
<organism evidence="3 4">
    <name type="scientific">Cytospora schulzeri</name>
    <dbReference type="NCBI Taxonomy" id="448051"/>
    <lineage>
        <taxon>Eukaryota</taxon>
        <taxon>Fungi</taxon>
        <taxon>Dikarya</taxon>
        <taxon>Ascomycota</taxon>
        <taxon>Pezizomycotina</taxon>
        <taxon>Sordariomycetes</taxon>
        <taxon>Sordariomycetidae</taxon>
        <taxon>Diaporthales</taxon>
        <taxon>Cytosporaceae</taxon>
        <taxon>Cytospora</taxon>
    </lineage>
</organism>
<dbReference type="STRING" id="356882.A0A423WKE8"/>